<sequence length="200" mass="22083">MRNAGRPGGFEKRDGVMRPGQDIVMAGYAGLAGTRVIGRERREEAEGWFHPGFLRCLDEPDTYDAAAWFKGQEGKKNCPFTAYIPAAEGGILTAVWDLSGIYQTGVEVDLRLILMRQVTVELCERYGLNPYRLLCGNCFLAAADQGGRLVRLLGEAGIPAGVIGWAQKGDARRIRHGEEEAGYLERPQPDELRRMGLQSL</sequence>
<reference evidence="1" key="2">
    <citation type="submission" date="2021-04" db="EMBL/GenBank/DDBJ databases">
        <authorList>
            <person name="Gilroy R."/>
        </authorList>
    </citation>
    <scope>NUCLEOTIDE SEQUENCE</scope>
    <source>
        <strain evidence="1">CHK180-15479</strain>
    </source>
</reference>
<name>A0A9D2N0P1_9FIRM</name>
<accession>A0A9D2N0P1</accession>
<dbReference type="EMBL" id="DWWT01000041">
    <property type="protein sequence ID" value="HJC06252.1"/>
    <property type="molecule type" value="Genomic_DNA"/>
</dbReference>
<organism evidence="1 2">
    <name type="scientific">Candidatus Enterocloster excrementipullorum</name>
    <dbReference type="NCBI Taxonomy" id="2838559"/>
    <lineage>
        <taxon>Bacteria</taxon>
        <taxon>Bacillati</taxon>
        <taxon>Bacillota</taxon>
        <taxon>Clostridia</taxon>
        <taxon>Lachnospirales</taxon>
        <taxon>Lachnospiraceae</taxon>
        <taxon>Enterocloster</taxon>
    </lineage>
</organism>
<gene>
    <name evidence="1" type="ORF">H9704_08885</name>
</gene>
<evidence type="ECO:0000313" key="1">
    <source>
        <dbReference type="EMBL" id="HJC06252.1"/>
    </source>
</evidence>
<protein>
    <submittedName>
        <fullName evidence="1">AIR synthase</fullName>
    </submittedName>
</protein>
<dbReference type="InterPro" id="IPR036676">
    <property type="entry name" value="PurM-like_C_sf"/>
</dbReference>
<reference evidence="1" key="1">
    <citation type="journal article" date="2021" name="PeerJ">
        <title>Extensive microbial diversity within the chicken gut microbiome revealed by metagenomics and culture.</title>
        <authorList>
            <person name="Gilroy R."/>
            <person name="Ravi A."/>
            <person name="Getino M."/>
            <person name="Pursley I."/>
            <person name="Horton D.L."/>
            <person name="Alikhan N.F."/>
            <person name="Baker D."/>
            <person name="Gharbi K."/>
            <person name="Hall N."/>
            <person name="Watson M."/>
            <person name="Adriaenssens E.M."/>
            <person name="Foster-Nyarko E."/>
            <person name="Jarju S."/>
            <person name="Secka A."/>
            <person name="Antonio M."/>
            <person name="Oren A."/>
            <person name="Chaudhuri R.R."/>
            <person name="La Ragione R."/>
            <person name="Hildebrand F."/>
            <person name="Pallen M.J."/>
        </authorList>
    </citation>
    <scope>NUCLEOTIDE SEQUENCE</scope>
    <source>
        <strain evidence="1">CHK180-15479</strain>
    </source>
</reference>
<evidence type="ECO:0000313" key="2">
    <source>
        <dbReference type="Proteomes" id="UP000823910"/>
    </source>
</evidence>
<dbReference type="Gene3D" id="3.90.650.10">
    <property type="entry name" value="PurM-like C-terminal domain"/>
    <property type="match status" value="1"/>
</dbReference>
<dbReference type="Proteomes" id="UP000823910">
    <property type="component" value="Unassembled WGS sequence"/>
</dbReference>
<dbReference type="SUPFAM" id="SSF56042">
    <property type="entry name" value="PurM C-terminal domain-like"/>
    <property type="match status" value="1"/>
</dbReference>
<dbReference type="AlphaFoldDB" id="A0A9D2N0P1"/>
<comment type="caution">
    <text evidence="1">The sequence shown here is derived from an EMBL/GenBank/DDBJ whole genome shotgun (WGS) entry which is preliminary data.</text>
</comment>
<proteinExistence type="predicted"/>